<dbReference type="RefSeq" id="WP_109328310.1">
    <property type="nucleotide sequence ID" value="NZ_CP029353.1"/>
</dbReference>
<dbReference type="AlphaFoldDB" id="A0A2S2CSF8"/>
<dbReference type="EMBL" id="CP029353">
    <property type="protein sequence ID" value="AWK87310.1"/>
    <property type="molecule type" value="Genomic_DNA"/>
</dbReference>
<evidence type="ECO:0000313" key="1">
    <source>
        <dbReference type="EMBL" id="AWK87310.1"/>
    </source>
</evidence>
<dbReference type="InterPro" id="IPR023346">
    <property type="entry name" value="Lysozyme-like_dom_sf"/>
</dbReference>
<accession>A0A2S2CSF8</accession>
<dbReference type="GO" id="GO:0016787">
    <property type="term" value="F:hydrolase activity"/>
    <property type="evidence" value="ECO:0007669"/>
    <property type="project" value="UniProtKB-KW"/>
</dbReference>
<dbReference type="InterPro" id="IPR052354">
    <property type="entry name" value="Cell_Wall_Dynamics_Protein"/>
</dbReference>
<dbReference type="OrthoDB" id="3809801at2"/>
<keyword evidence="1" id="KW-0378">Hydrolase</keyword>
<dbReference type="SUPFAM" id="SSF53955">
    <property type="entry name" value="Lysozyme-like"/>
    <property type="match status" value="1"/>
</dbReference>
<sequence length="240" mass="25937">MIDVAALATRAAPRLHPDYLDALRRGGPLLDRASLTTPLRIAHFLAQVLHETAGGTLLFENLTYTTADRLLAIFGQGRHSAAIRVEEAPALLRNPRALAERVYGLGNPAKARVLGNSRPGDGWLYRGGGLLQATGGANYRRMGELCGVDFHGTPELIAAPDHALKPALRIWREGDLNDAADRDDLRAITRTINGGLTGEADRRRWFDRIRSLMAGGPSSCLPVAAATQADASKHSNRLQQ</sequence>
<dbReference type="Proteomes" id="UP000245629">
    <property type="component" value="Chromosome 2"/>
</dbReference>
<dbReference type="KEGG" id="azz:DEW08_14760"/>
<name>A0A2S2CSF8_9PROT</name>
<dbReference type="PANTHER" id="PTHR34408">
    <property type="entry name" value="FAMILY PROTEIN, PUTATIVE-RELATED"/>
    <property type="match status" value="1"/>
</dbReference>
<evidence type="ECO:0000313" key="2">
    <source>
        <dbReference type="Proteomes" id="UP000245629"/>
    </source>
</evidence>
<reference evidence="2" key="1">
    <citation type="submission" date="2018-05" db="EMBL/GenBank/DDBJ databases">
        <title>Azospirillum thermophila sp. nov., a novel isolated from hot spring.</title>
        <authorList>
            <person name="Zhao Z."/>
        </authorList>
    </citation>
    <scope>NUCLEOTIDE SEQUENCE [LARGE SCALE GENOMIC DNA]</scope>
    <source>
        <strain evidence="2">CFH 70021</strain>
    </source>
</reference>
<protein>
    <submittedName>
        <fullName evidence="1">Glycoside hydrolase family 19</fullName>
    </submittedName>
</protein>
<organism evidence="1 2">
    <name type="scientific">Azospirillum thermophilum</name>
    <dbReference type="NCBI Taxonomy" id="2202148"/>
    <lineage>
        <taxon>Bacteria</taxon>
        <taxon>Pseudomonadati</taxon>
        <taxon>Pseudomonadota</taxon>
        <taxon>Alphaproteobacteria</taxon>
        <taxon>Rhodospirillales</taxon>
        <taxon>Azospirillaceae</taxon>
        <taxon>Azospirillum</taxon>
    </lineage>
</organism>
<dbReference type="Gene3D" id="1.10.530.10">
    <property type="match status" value="1"/>
</dbReference>
<proteinExistence type="predicted"/>
<keyword evidence="2" id="KW-1185">Reference proteome</keyword>
<gene>
    <name evidence="1" type="ORF">DEW08_14760</name>
</gene>
<dbReference type="PANTHER" id="PTHR34408:SF1">
    <property type="entry name" value="GLYCOSYL HYDROLASE FAMILY 19 DOMAIN-CONTAINING PROTEIN HI_1415"/>
    <property type="match status" value="1"/>
</dbReference>